<reference evidence="1 2" key="1">
    <citation type="journal article" date="2023" name="Nucleic Acids Res.">
        <title>The hologenome of Daphnia magna reveals possible DNA methylation and microbiome-mediated evolution of the host genome.</title>
        <authorList>
            <person name="Chaturvedi A."/>
            <person name="Li X."/>
            <person name="Dhandapani V."/>
            <person name="Marshall H."/>
            <person name="Kissane S."/>
            <person name="Cuenca-Cambronero M."/>
            <person name="Asole G."/>
            <person name="Calvet F."/>
            <person name="Ruiz-Romero M."/>
            <person name="Marangio P."/>
            <person name="Guigo R."/>
            <person name="Rago D."/>
            <person name="Mirbahai L."/>
            <person name="Eastwood N."/>
            <person name="Colbourne J.K."/>
            <person name="Zhou J."/>
            <person name="Mallon E."/>
            <person name="Orsini L."/>
        </authorList>
    </citation>
    <scope>NUCLEOTIDE SEQUENCE [LARGE SCALE GENOMIC DNA]</scope>
    <source>
        <strain evidence="1">LRV0_1</strain>
    </source>
</reference>
<proteinExistence type="predicted"/>
<dbReference type="EMBL" id="JAOYFB010000002">
    <property type="protein sequence ID" value="KAK4006696.1"/>
    <property type="molecule type" value="Genomic_DNA"/>
</dbReference>
<protein>
    <submittedName>
        <fullName evidence="1">Uncharacterized protein</fullName>
    </submittedName>
</protein>
<evidence type="ECO:0000313" key="2">
    <source>
        <dbReference type="Proteomes" id="UP001234178"/>
    </source>
</evidence>
<dbReference type="Proteomes" id="UP001234178">
    <property type="component" value="Unassembled WGS sequence"/>
</dbReference>
<accession>A0ABQ9Z1B1</accession>
<keyword evidence="2" id="KW-1185">Reference proteome</keyword>
<sequence length="113" mass="13432">MYRSRRKLSDYAKGLIHKEKEIYLEKRLLLVLQLAREDKYRRSEFSLGNSASDLGLFSMFDHQNSSELQDTCNFNDFDLVNLLYCARIHIEINVQKAKKICLYAPLTRQTFHR</sequence>
<organism evidence="1 2">
    <name type="scientific">Daphnia magna</name>
    <dbReference type="NCBI Taxonomy" id="35525"/>
    <lineage>
        <taxon>Eukaryota</taxon>
        <taxon>Metazoa</taxon>
        <taxon>Ecdysozoa</taxon>
        <taxon>Arthropoda</taxon>
        <taxon>Crustacea</taxon>
        <taxon>Branchiopoda</taxon>
        <taxon>Diplostraca</taxon>
        <taxon>Cladocera</taxon>
        <taxon>Anomopoda</taxon>
        <taxon>Daphniidae</taxon>
        <taxon>Daphnia</taxon>
    </lineage>
</organism>
<gene>
    <name evidence="1" type="ORF">OUZ56_011854</name>
</gene>
<name>A0ABQ9Z1B1_9CRUS</name>
<comment type="caution">
    <text evidence="1">The sequence shown here is derived from an EMBL/GenBank/DDBJ whole genome shotgun (WGS) entry which is preliminary data.</text>
</comment>
<evidence type="ECO:0000313" key="1">
    <source>
        <dbReference type="EMBL" id="KAK4006696.1"/>
    </source>
</evidence>